<name>F4RPS7_MELLP</name>
<dbReference type="InterPro" id="IPR004562">
    <property type="entry name" value="LipoylTrfase_LipoateP_Ligase"/>
</dbReference>
<feature type="domain" description="BPL/LPL catalytic" evidence="6">
    <location>
        <begin position="208"/>
        <end position="273"/>
    </location>
</feature>
<dbReference type="InterPro" id="IPR045864">
    <property type="entry name" value="aa-tRNA-synth_II/BPL/LPL"/>
</dbReference>
<evidence type="ECO:0000256" key="1">
    <source>
        <dbReference type="ARBA" id="ARBA00003253"/>
    </source>
</evidence>
<dbReference type="GO" id="GO:0005739">
    <property type="term" value="C:mitochondrion"/>
    <property type="evidence" value="ECO:0007669"/>
    <property type="project" value="TreeGrafter"/>
</dbReference>
<comment type="pathway">
    <text evidence="2">Protein modification; protein lipoylation via exogenous pathway; protein N(6)-(lipoyl)lysine from lipoate: step 2/2.</text>
</comment>
<dbReference type="EMBL" id="GL883112">
    <property type="protein sequence ID" value="EGG05599.1"/>
    <property type="molecule type" value="Genomic_DNA"/>
</dbReference>
<evidence type="ECO:0000313" key="7">
    <source>
        <dbReference type="EMBL" id="EGG05599.1"/>
    </source>
</evidence>
<dbReference type="RefSeq" id="XP_007411088.1">
    <property type="nucleotide sequence ID" value="XM_007411026.1"/>
</dbReference>
<dbReference type="OrthoDB" id="201621at2759"/>
<evidence type="ECO:0000256" key="3">
    <source>
        <dbReference type="ARBA" id="ARBA00008242"/>
    </source>
</evidence>
<evidence type="ECO:0000256" key="5">
    <source>
        <dbReference type="SAM" id="MobiDB-lite"/>
    </source>
</evidence>
<accession>F4RPS7</accession>
<reference evidence="8" key="1">
    <citation type="journal article" date="2011" name="Proc. Natl. Acad. Sci. U.S.A.">
        <title>Obligate biotrophy features unraveled by the genomic analysis of rust fungi.</title>
        <authorList>
            <person name="Duplessis S."/>
            <person name="Cuomo C.A."/>
            <person name="Lin Y.-C."/>
            <person name="Aerts A."/>
            <person name="Tisserant E."/>
            <person name="Veneault-Fourrey C."/>
            <person name="Joly D.L."/>
            <person name="Hacquard S."/>
            <person name="Amselem J."/>
            <person name="Cantarel B.L."/>
            <person name="Chiu R."/>
            <person name="Coutinho P.M."/>
            <person name="Feau N."/>
            <person name="Field M."/>
            <person name="Frey P."/>
            <person name="Gelhaye E."/>
            <person name="Goldberg J."/>
            <person name="Grabherr M.G."/>
            <person name="Kodira C.D."/>
            <person name="Kohler A."/>
            <person name="Kuees U."/>
            <person name="Lindquist E.A."/>
            <person name="Lucas S.M."/>
            <person name="Mago R."/>
            <person name="Mauceli E."/>
            <person name="Morin E."/>
            <person name="Murat C."/>
            <person name="Pangilinan J.L."/>
            <person name="Park R."/>
            <person name="Pearson M."/>
            <person name="Quesneville H."/>
            <person name="Rouhier N."/>
            <person name="Sakthikumar S."/>
            <person name="Salamov A.A."/>
            <person name="Schmutz J."/>
            <person name="Selles B."/>
            <person name="Shapiro H."/>
            <person name="Tanguay P."/>
            <person name="Tuskan G.A."/>
            <person name="Henrissat B."/>
            <person name="Van de Peer Y."/>
            <person name="Rouze P."/>
            <person name="Ellis J.G."/>
            <person name="Dodds P.N."/>
            <person name="Schein J.E."/>
            <person name="Zhong S."/>
            <person name="Hamelin R.C."/>
            <person name="Grigoriev I.V."/>
            <person name="Szabo L.J."/>
            <person name="Martin F."/>
        </authorList>
    </citation>
    <scope>NUCLEOTIDE SEQUENCE [LARGE SCALE GENOMIC DNA]</scope>
    <source>
        <strain evidence="8">98AG31 / pathotype 3-4-7</strain>
    </source>
</reference>
<dbReference type="Pfam" id="PF21948">
    <property type="entry name" value="LplA-B_cat"/>
    <property type="match status" value="1"/>
</dbReference>
<dbReference type="Proteomes" id="UP000001072">
    <property type="component" value="Unassembled WGS sequence"/>
</dbReference>
<dbReference type="InParanoid" id="F4RPS7"/>
<dbReference type="PANTHER" id="PTHR12561:SF3">
    <property type="entry name" value="LIPOYLTRANSFERASE 1, MITOCHONDRIAL"/>
    <property type="match status" value="1"/>
</dbReference>
<proteinExistence type="inferred from homology"/>
<dbReference type="AlphaFoldDB" id="F4RPS7"/>
<dbReference type="HOGENOM" id="CLU_1001442_0_0_1"/>
<dbReference type="GO" id="GO:0017118">
    <property type="term" value="F:lipoyltransferase activity"/>
    <property type="evidence" value="ECO:0007669"/>
    <property type="project" value="TreeGrafter"/>
</dbReference>
<comment type="similarity">
    <text evidence="3">Belongs to the LplA family.</text>
</comment>
<feature type="compositionally biased region" description="Polar residues" evidence="5">
    <location>
        <begin position="130"/>
        <end position="140"/>
    </location>
</feature>
<dbReference type="GeneID" id="18934670"/>
<comment type="function">
    <text evidence="1">Catalyzes both the ATP-dependent activation of exogenously supplied lipoate to lipoyl-AMP and the transfer of the activated lipoyl onto the lipoyl domains of lipoate-dependent enzymes.</text>
</comment>
<dbReference type="GO" id="GO:0009249">
    <property type="term" value="P:protein lipoylation"/>
    <property type="evidence" value="ECO:0007669"/>
    <property type="project" value="InterPro"/>
</dbReference>
<evidence type="ECO:0000256" key="2">
    <source>
        <dbReference type="ARBA" id="ARBA00005085"/>
    </source>
</evidence>
<keyword evidence="8" id="KW-1185">Reference proteome</keyword>
<gene>
    <name evidence="7" type="ORF">MELLADRAFT_87863</name>
</gene>
<evidence type="ECO:0000256" key="4">
    <source>
        <dbReference type="ARBA" id="ARBA00015925"/>
    </source>
</evidence>
<dbReference type="SUPFAM" id="SSF55681">
    <property type="entry name" value="Class II aaRS and biotin synthetases"/>
    <property type="match status" value="1"/>
</dbReference>
<sequence length="278" mass="30163">MVSNLEHNQPISDTIIAAGQSYIYHCKVGRMCQWVNVNHLLSFGPLGQVFLHKSKGLSIQTVTQFVFVQNTPSSSTYSFDLIVNAPMGSYHLLSVFLMMKTIPTYATHSSAFPSSPSHAPVIRGGGHPLPSSTSSVTRSQPRSRKPVLSGQISETNSIASSIKPFDGTTSGLTHHAPKIVAHLEPSVIVPPIVELLVAALEGLLEGSFELVAQSLISLGLLDIGLNHQHDICLRSDNVSGLAYKLTRDQLYHHGTILINSNQLQLKDFLNPTQISLLL</sequence>
<dbReference type="InterPro" id="IPR004143">
    <property type="entry name" value="BPL_LPL_catalytic"/>
</dbReference>
<organism evidence="8">
    <name type="scientific">Melampsora larici-populina (strain 98AG31 / pathotype 3-4-7)</name>
    <name type="common">Poplar leaf rust fungus</name>
    <dbReference type="NCBI Taxonomy" id="747676"/>
    <lineage>
        <taxon>Eukaryota</taxon>
        <taxon>Fungi</taxon>
        <taxon>Dikarya</taxon>
        <taxon>Basidiomycota</taxon>
        <taxon>Pucciniomycotina</taxon>
        <taxon>Pucciniomycetes</taxon>
        <taxon>Pucciniales</taxon>
        <taxon>Melampsoraceae</taxon>
        <taxon>Melampsora</taxon>
    </lineage>
</organism>
<dbReference type="KEGG" id="mlr:MELLADRAFT_87863"/>
<feature type="region of interest" description="Disordered" evidence="5">
    <location>
        <begin position="116"/>
        <end position="150"/>
    </location>
</feature>
<dbReference type="PANTHER" id="PTHR12561">
    <property type="entry name" value="LIPOATE-PROTEIN LIGASE"/>
    <property type="match status" value="1"/>
</dbReference>
<dbReference type="VEuPathDB" id="FungiDB:MELLADRAFT_87863"/>
<evidence type="ECO:0000313" key="8">
    <source>
        <dbReference type="Proteomes" id="UP000001072"/>
    </source>
</evidence>
<evidence type="ECO:0000259" key="6">
    <source>
        <dbReference type="Pfam" id="PF21948"/>
    </source>
</evidence>
<dbReference type="Gene3D" id="3.30.930.10">
    <property type="entry name" value="Bira Bifunctional Protein, Domain 2"/>
    <property type="match status" value="1"/>
</dbReference>
<protein>
    <recommendedName>
        <fullName evidence="4">Putative lipoate-protein ligase A</fullName>
    </recommendedName>
</protein>